<reference evidence="1" key="1">
    <citation type="submission" date="2011-04" db="EMBL/GenBank/DDBJ databases">
        <title>Evolution of plant cell wall degrading machinery underlies the functional diversity of forest fungi.</title>
        <authorList>
            <consortium name="US DOE Joint Genome Institute (JGI-PGF)"/>
            <person name="Eastwood D.C."/>
            <person name="Floudas D."/>
            <person name="Binder M."/>
            <person name="Majcherczyk A."/>
            <person name="Schneider P."/>
            <person name="Aerts A."/>
            <person name="Asiegbu F.O."/>
            <person name="Baker S.E."/>
            <person name="Barry K."/>
            <person name="Bendiksby M."/>
            <person name="Blumentritt M."/>
            <person name="Coutinho P.M."/>
            <person name="Cullen D."/>
            <person name="Cullen D."/>
            <person name="Gathman A."/>
            <person name="Goodell B."/>
            <person name="Henrissat B."/>
            <person name="Ihrmark K."/>
            <person name="Kauserud H."/>
            <person name="Kohler A."/>
            <person name="LaButti K."/>
            <person name="Lapidus A."/>
            <person name="Lavin J.L."/>
            <person name="Lee Y.-H."/>
            <person name="Lindquist E."/>
            <person name="Lilly W."/>
            <person name="Lucas S."/>
            <person name="Morin E."/>
            <person name="Murat C."/>
            <person name="Oguiza J.A."/>
            <person name="Park J."/>
            <person name="Pisabarro A.G."/>
            <person name="Riley R."/>
            <person name="Rosling A."/>
            <person name="Salamov A."/>
            <person name="Schmidt O."/>
            <person name="Schmutz J."/>
            <person name="Skrede I."/>
            <person name="Stenlid J."/>
            <person name="Wiebenga A."/>
            <person name="Xie X."/>
            <person name="Kues U."/>
            <person name="Hibbett D.S."/>
            <person name="Hoffmeister D."/>
            <person name="Hogberg N."/>
            <person name="Martin F."/>
            <person name="Grigoriev I.V."/>
            <person name="Watkinson S.C."/>
        </authorList>
    </citation>
    <scope>NUCLEOTIDE SEQUENCE</scope>
    <source>
        <strain evidence="1">S7.9</strain>
    </source>
</reference>
<name>F8PAW1_SERL9</name>
<sequence>MCSVLRQNGPHHPSILAYDIKKYQKVCCSCTHAYRLPSTSISTLTPWDVEQGTLFEGLHSQCRFQWVNQGKQFVSIASNNGLRMQWQSLHHLSSDWTCTSGINTLEWNISQV</sequence>
<dbReference type="GeneID" id="18813685"/>
<dbReference type="Proteomes" id="UP000008064">
    <property type="component" value="Unassembled WGS sequence"/>
</dbReference>
<dbReference type="AlphaFoldDB" id="F8PAW1"/>
<dbReference type="KEGG" id="sla:SERLADRAFT_418281"/>
<dbReference type="HOGENOM" id="CLU_2147391_0_0_1"/>
<evidence type="ECO:0000313" key="1">
    <source>
        <dbReference type="EMBL" id="EGO19402.1"/>
    </source>
</evidence>
<organism>
    <name type="scientific">Serpula lacrymans var. lacrymans (strain S7.9)</name>
    <name type="common">Dry rot fungus</name>
    <dbReference type="NCBI Taxonomy" id="578457"/>
    <lineage>
        <taxon>Eukaryota</taxon>
        <taxon>Fungi</taxon>
        <taxon>Dikarya</taxon>
        <taxon>Basidiomycota</taxon>
        <taxon>Agaricomycotina</taxon>
        <taxon>Agaricomycetes</taxon>
        <taxon>Agaricomycetidae</taxon>
        <taxon>Boletales</taxon>
        <taxon>Coniophorineae</taxon>
        <taxon>Serpulaceae</taxon>
        <taxon>Serpula</taxon>
    </lineage>
</organism>
<accession>F8PAW1</accession>
<dbReference type="RefSeq" id="XP_007323535.1">
    <property type="nucleotide sequence ID" value="XM_007323473.1"/>
</dbReference>
<protein>
    <submittedName>
        <fullName evidence="1">Uncharacterized protein</fullName>
    </submittedName>
</protein>
<proteinExistence type="predicted"/>
<gene>
    <name evidence="1" type="ORF">SERLADRAFT_418281</name>
</gene>
<dbReference type="EMBL" id="GL945443">
    <property type="protein sequence ID" value="EGO19402.1"/>
    <property type="molecule type" value="Genomic_DNA"/>
</dbReference>